<proteinExistence type="predicted"/>
<dbReference type="SUPFAM" id="SSF55781">
    <property type="entry name" value="GAF domain-like"/>
    <property type="match status" value="1"/>
</dbReference>
<name>A0ABW8MRY7_9BURK</name>
<sequence length="170" mass="18289">MMSHLDAELGYTVFLGVWGNHGPTIVYRVEGSKSSPLLELRIGSVLPLLSSALGRNFLSFLPDRITQEMVERELAMIEGNARIQYASDIPKSIEDVLQMKMRVRQKGLSNCQDALLPHFTSLAAPIFDQAGAIVAGITVMGPSPLLDPNAKTEVVPILLKCSADVSAAAG</sequence>
<dbReference type="InterPro" id="IPR050707">
    <property type="entry name" value="HTH_MetabolicPath_Reg"/>
</dbReference>
<comment type="caution">
    <text evidence="2">The sequence shown here is derived from an EMBL/GenBank/DDBJ whole genome shotgun (WGS) entry which is preliminary data.</text>
</comment>
<dbReference type="PROSITE" id="PS51078">
    <property type="entry name" value="ICLR_ED"/>
    <property type="match status" value="1"/>
</dbReference>
<keyword evidence="3" id="KW-1185">Reference proteome</keyword>
<reference evidence="2 3" key="1">
    <citation type="submission" date="2024-10" db="EMBL/GenBank/DDBJ databases">
        <authorList>
            <person name="Deangelis K."/>
            <person name="Huntemann M."/>
            <person name="Clum A."/>
            <person name="Wang J."/>
            <person name="Palaniappan K."/>
            <person name="Ritter S."/>
            <person name="Chen I.-M."/>
            <person name="Stamatis D."/>
            <person name="Reddy T."/>
            <person name="O'Malley R."/>
            <person name="Daum C."/>
            <person name="Ng V."/>
            <person name="Ivanova N."/>
            <person name="Kyrpides N."/>
            <person name="Woyke T."/>
        </authorList>
    </citation>
    <scope>NUCLEOTIDE SEQUENCE [LARGE SCALE GENOMIC DNA]</scope>
    <source>
        <strain evidence="2 3">GAS97</strain>
    </source>
</reference>
<evidence type="ECO:0000313" key="2">
    <source>
        <dbReference type="EMBL" id="MFK4446099.1"/>
    </source>
</evidence>
<dbReference type="Proteomes" id="UP001620514">
    <property type="component" value="Unassembled WGS sequence"/>
</dbReference>
<dbReference type="InterPro" id="IPR029016">
    <property type="entry name" value="GAF-like_dom_sf"/>
</dbReference>
<dbReference type="Pfam" id="PF01614">
    <property type="entry name" value="IclR_C"/>
    <property type="match status" value="1"/>
</dbReference>
<dbReference type="Gene3D" id="3.30.450.40">
    <property type="match status" value="1"/>
</dbReference>
<keyword evidence="2" id="KW-0238">DNA-binding</keyword>
<dbReference type="GO" id="GO:0003677">
    <property type="term" value="F:DNA binding"/>
    <property type="evidence" value="ECO:0007669"/>
    <property type="project" value="UniProtKB-KW"/>
</dbReference>
<dbReference type="PANTHER" id="PTHR30136">
    <property type="entry name" value="HELIX-TURN-HELIX TRANSCRIPTIONAL REGULATOR, ICLR FAMILY"/>
    <property type="match status" value="1"/>
</dbReference>
<evidence type="ECO:0000259" key="1">
    <source>
        <dbReference type="PROSITE" id="PS51078"/>
    </source>
</evidence>
<feature type="domain" description="IclR-ED" evidence="1">
    <location>
        <begin position="1"/>
        <end position="170"/>
    </location>
</feature>
<dbReference type="EMBL" id="JBIYDN010000023">
    <property type="protein sequence ID" value="MFK4446099.1"/>
    <property type="molecule type" value="Genomic_DNA"/>
</dbReference>
<dbReference type="PANTHER" id="PTHR30136:SF8">
    <property type="entry name" value="TRANSCRIPTIONAL REGULATORY PROTEIN"/>
    <property type="match status" value="1"/>
</dbReference>
<evidence type="ECO:0000313" key="3">
    <source>
        <dbReference type="Proteomes" id="UP001620514"/>
    </source>
</evidence>
<accession>A0ABW8MRY7</accession>
<gene>
    <name evidence="2" type="ORF">ABH943_006131</name>
</gene>
<protein>
    <submittedName>
        <fullName evidence="2">DNA-binding IclR family transcriptional regulator</fullName>
    </submittedName>
</protein>
<dbReference type="InterPro" id="IPR014757">
    <property type="entry name" value="Tscrpt_reg_IclR_C"/>
</dbReference>
<reference evidence="2 3" key="2">
    <citation type="submission" date="2024-11" db="EMBL/GenBank/DDBJ databases">
        <title>Using genomics to understand microbial adaptation to soil warming.</title>
        <authorList>
            <person name="Deangelis K.M. PhD."/>
        </authorList>
    </citation>
    <scope>NUCLEOTIDE SEQUENCE [LARGE SCALE GENOMIC DNA]</scope>
    <source>
        <strain evidence="2 3">GAS97</strain>
    </source>
</reference>
<organism evidence="2 3">
    <name type="scientific">Caballeronia udeis</name>
    <dbReference type="NCBI Taxonomy" id="1232866"/>
    <lineage>
        <taxon>Bacteria</taxon>
        <taxon>Pseudomonadati</taxon>
        <taxon>Pseudomonadota</taxon>
        <taxon>Betaproteobacteria</taxon>
        <taxon>Burkholderiales</taxon>
        <taxon>Burkholderiaceae</taxon>
        <taxon>Caballeronia</taxon>
    </lineage>
</organism>